<dbReference type="UniPathway" id="UPA00084">
    <property type="reaction ID" value="UER00503"/>
</dbReference>
<keyword evidence="7" id="KW-0444">Lipid biosynthesis</keyword>
<keyword evidence="9 18" id="KW-0812">Transmembrane</keyword>
<evidence type="ECO:0000256" key="17">
    <source>
        <dbReference type="RuleBase" id="RU003750"/>
    </source>
</evidence>
<dbReference type="PIRSF" id="PIRSF000847">
    <property type="entry name" value="Phos_ph_gly_syn"/>
    <property type="match status" value="1"/>
</dbReference>
<feature type="transmembrane region" description="Helical" evidence="18">
    <location>
        <begin position="170"/>
        <end position="190"/>
    </location>
</feature>
<dbReference type="InterPro" id="IPR048254">
    <property type="entry name" value="CDP_ALCOHOL_P_TRANSF_CS"/>
</dbReference>
<evidence type="ECO:0000256" key="10">
    <source>
        <dbReference type="ARBA" id="ARBA00022989"/>
    </source>
</evidence>
<evidence type="ECO:0000256" key="11">
    <source>
        <dbReference type="ARBA" id="ARBA00023098"/>
    </source>
</evidence>
<comment type="similarity">
    <text evidence="4 17">Belongs to the CDP-alcohol phosphatidyltransferase class-I family.</text>
</comment>
<evidence type="ECO:0000256" key="6">
    <source>
        <dbReference type="ARBA" id="ARBA00014944"/>
    </source>
</evidence>
<comment type="pathway">
    <text evidence="3">Phospholipid metabolism; phosphatidylglycerol biosynthesis; phosphatidylglycerol from CDP-diacylglycerol: step 1/2.</text>
</comment>
<feature type="transmembrane region" description="Helical" evidence="18">
    <location>
        <begin position="24"/>
        <end position="47"/>
    </location>
</feature>
<dbReference type="InterPro" id="IPR043130">
    <property type="entry name" value="CDP-OH_PTrfase_TM_dom"/>
</dbReference>
<evidence type="ECO:0000256" key="8">
    <source>
        <dbReference type="ARBA" id="ARBA00022679"/>
    </source>
</evidence>
<feature type="transmembrane region" description="Helical" evidence="18">
    <location>
        <begin position="99"/>
        <end position="121"/>
    </location>
</feature>
<evidence type="ECO:0000256" key="2">
    <source>
        <dbReference type="ARBA" id="ARBA00004141"/>
    </source>
</evidence>
<keyword evidence="14" id="KW-1208">Phospholipid metabolism</keyword>
<evidence type="ECO:0000256" key="3">
    <source>
        <dbReference type="ARBA" id="ARBA00005042"/>
    </source>
</evidence>
<gene>
    <name evidence="19" type="ORF">GIY11_02785</name>
</gene>
<keyword evidence="12 18" id="KW-0472">Membrane</keyword>
<dbReference type="AlphaFoldDB" id="A0A844BG56"/>
<comment type="caution">
    <text evidence="19">The sequence shown here is derived from an EMBL/GenBank/DDBJ whole genome shotgun (WGS) entry which is preliminary data.</text>
</comment>
<dbReference type="Gene3D" id="1.20.120.1760">
    <property type="match status" value="1"/>
</dbReference>
<feature type="transmembrane region" description="Helical" evidence="18">
    <location>
        <begin position="142"/>
        <end position="164"/>
    </location>
</feature>
<dbReference type="InterPro" id="IPR050324">
    <property type="entry name" value="CDP-alcohol_PTase-I"/>
</dbReference>
<dbReference type="PANTHER" id="PTHR14269:SF62">
    <property type="entry name" value="CDP-DIACYLGLYCEROL--GLYCEROL-3-PHOSPHATE 3-PHOSPHATIDYLTRANSFERASE 1, CHLOROPLASTIC"/>
    <property type="match status" value="1"/>
</dbReference>
<dbReference type="PANTHER" id="PTHR14269">
    <property type="entry name" value="CDP-DIACYLGLYCEROL--GLYCEROL-3-PHOSPHATE 3-PHOSPHATIDYLTRANSFERASE-RELATED"/>
    <property type="match status" value="1"/>
</dbReference>
<comment type="catalytic activity">
    <reaction evidence="16">
        <text>a CDP-1,2-diacyl-sn-glycerol + sn-glycerol 3-phosphate = a 1,2-diacyl-sn-glycero-3-phospho-(1'-sn-glycero-3'-phosphate) + CMP + H(+)</text>
        <dbReference type="Rhea" id="RHEA:12593"/>
        <dbReference type="ChEBI" id="CHEBI:15378"/>
        <dbReference type="ChEBI" id="CHEBI:57597"/>
        <dbReference type="ChEBI" id="CHEBI:58332"/>
        <dbReference type="ChEBI" id="CHEBI:60110"/>
        <dbReference type="ChEBI" id="CHEBI:60377"/>
        <dbReference type="EC" id="2.7.8.5"/>
    </reaction>
</comment>
<dbReference type="Pfam" id="PF01066">
    <property type="entry name" value="CDP-OH_P_transf"/>
    <property type="match status" value="1"/>
</dbReference>
<keyword evidence="8 17" id="KW-0808">Transferase</keyword>
<evidence type="ECO:0000313" key="19">
    <source>
        <dbReference type="EMBL" id="MRI80955.1"/>
    </source>
</evidence>
<keyword evidence="13" id="KW-0594">Phospholipid biosynthesis</keyword>
<proteinExistence type="inferred from homology"/>
<evidence type="ECO:0000256" key="5">
    <source>
        <dbReference type="ARBA" id="ARBA00013170"/>
    </source>
</evidence>
<dbReference type="GO" id="GO:0016020">
    <property type="term" value="C:membrane"/>
    <property type="evidence" value="ECO:0007669"/>
    <property type="project" value="UniProtKB-SubCell"/>
</dbReference>
<dbReference type="InterPro" id="IPR004570">
    <property type="entry name" value="Phosphatidylglycerol_P_synth"/>
</dbReference>
<name>A0A844BG56_9LACT</name>
<comment type="subcellular location">
    <subcellularLocation>
        <location evidence="2">Membrane</location>
        <topology evidence="2">Multi-pass membrane protein</topology>
    </subcellularLocation>
</comment>
<dbReference type="Proteomes" id="UP000469870">
    <property type="component" value="Unassembled WGS sequence"/>
</dbReference>
<comment type="function">
    <text evidence="1">This protein catalyzes the committed step to the synthesis of the acidic phospholipids.</text>
</comment>
<sequence length="200" mass="22483">MLRYSKGGLLVNDLKKSPIKKSDWLAIPNILSLVRIMLIPVFIYIYFNNELSYNHLWAAAIVLLSGATDSLDGIIARRFDMITDLGKLLDPFADKLTQLAIIICLIYTWPGMLIVISVFVIKESALLACSILLFRNGKVMDGALWYGKVSTLVFYACALILVAFPTMNQILANTLMSLTAISLLLAFVLYTRWFVIQLRN</sequence>
<dbReference type="EMBL" id="WJQR01000002">
    <property type="protein sequence ID" value="MRI80955.1"/>
    <property type="molecule type" value="Genomic_DNA"/>
</dbReference>
<evidence type="ECO:0000256" key="14">
    <source>
        <dbReference type="ARBA" id="ARBA00023264"/>
    </source>
</evidence>
<evidence type="ECO:0000256" key="16">
    <source>
        <dbReference type="ARBA" id="ARBA00048586"/>
    </source>
</evidence>
<evidence type="ECO:0000256" key="15">
    <source>
        <dbReference type="ARBA" id="ARBA00033018"/>
    </source>
</evidence>
<evidence type="ECO:0000256" key="12">
    <source>
        <dbReference type="ARBA" id="ARBA00023136"/>
    </source>
</evidence>
<evidence type="ECO:0000256" key="9">
    <source>
        <dbReference type="ARBA" id="ARBA00022692"/>
    </source>
</evidence>
<dbReference type="GO" id="GO:0008444">
    <property type="term" value="F:CDP-diacylglycerol-glycerol-3-phosphate 3-phosphatidyltransferase activity"/>
    <property type="evidence" value="ECO:0007669"/>
    <property type="project" value="UniProtKB-EC"/>
</dbReference>
<accession>A0A844BG56</accession>
<reference evidence="19 20" key="1">
    <citation type="submission" date="2019-11" db="EMBL/GenBank/DDBJ databases">
        <title>Characterisation of Fundicoccus ignavus gen. nov. sp. nov., a novel genus of the family Aerococcaceae isolated from bulk tank milk.</title>
        <authorList>
            <person name="Siebert A."/>
            <person name="Huptas C."/>
            <person name="Wenning M."/>
            <person name="Scherer S."/>
            <person name="Doll E.V."/>
        </authorList>
    </citation>
    <scope>NUCLEOTIDE SEQUENCE [LARGE SCALE GENOMIC DNA]</scope>
    <source>
        <strain evidence="19 20">DSM 109653</strain>
    </source>
</reference>
<dbReference type="EC" id="2.7.8.5" evidence="5"/>
<dbReference type="InterPro" id="IPR000462">
    <property type="entry name" value="CDP-OH_P_trans"/>
</dbReference>
<dbReference type="GO" id="GO:0006655">
    <property type="term" value="P:phosphatidylglycerol biosynthetic process"/>
    <property type="evidence" value="ECO:0007669"/>
    <property type="project" value="UniProtKB-UniPathway"/>
</dbReference>
<evidence type="ECO:0000256" key="18">
    <source>
        <dbReference type="SAM" id="Phobius"/>
    </source>
</evidence>
<keyword evidence="11" id="KW-0443">Lipid metabolism</keyword>
<evidence type="ECO:0000256" key="7">
    <source>
        <dbReference type="ARBA" id="ARBA00022516"/>
    </source>
</evidence>
<organism evidence="19 20">
    <name type="scientific">Fundicoccus ignavus</name>
    <dbReference type="NCBI Taxonomy" id="2664442"/>
    <lineage>
        <taxon>Bacteria</taxon>
        <taxon>Bacillati</taxon>
        <taxon>Bacillota</taxon>
        <taxon>Bacilli</taxon>
        <taxon>Lactobacillales</taxon>
        <taxon>Aerococcaceae</taxon>
        <taxon>Fundicoccus</taxon>
    </lineage>
</organism>
<dbReference type="PROSITE" id="PS00379">
    <property type="entry name" value="CDP_ALCOHOL_P_TRANSF"/>
    <property type="match status" value="1"/>
</dbReference>
<evidence type="ECO:0000313" key="20">
    <source>
        <dbReference type="Proteomes" id="UP000469870"/>
    </source>
</evidence>
<keyword evidence="10 18" id="KW-1133">Transmembrane helix</keyword>
<protein>
    <recommendedName>
        <fullName evidence="6">CDP-diacylglycerol--glycerol-3-phosphate 3-phosphatidyltransferase</fullName>
        <ecNumber evidence="5">2.7.8.5</ecNumber>
    </recommendedName>
    <alternativeName>
        <fullName evidence="15">Phosphatidylglycerophosphate synthase</fullName>
    </alternativeName>
</protein>
<evidence type="ECO:0000256" key="1">
    <source>
        <dbReference type="ARBA" id="ARBA00003973"/>
    </source>
</evidence>
<evidence type="ECO:0000256" key="4">
    <source>
        <dbReference type="ARBA" id="ARBA00010441"/>
    </source>
</evidence>
<evidence type="ECO:0000256" key="13">
    <source>
        <dbReference type="ARBA" id="ARBA00023209"/>
    </source>
</evidence>